<dbReference type="PANTHER" id="PTHR11079:SF202">
    <property type="entry name" value="TRNA-SPECIFIC ADENOSINE DEAMINASE"/>
    <property type="match status" value="1"/>
</dbReference>
<reference evidence="8" key="1">
    <citation type="submission" date="2020-02" db="EMBL/GenBank/DDBJ databases">
        <authorList>
            <person name="Meier V. D."/>
        </authorList>
    </citation>
    <scope>NUCLEOTIDE SEQUENCE</scope>
    <source>
        <strain evidence="8">AVDCRST_MAG02</strain>
    </source>
</reference>
<feature type="binding site" evidence="6">
    <location>
        <position position="66"/>
    </location>
    <ligand>
        <name>Zn(2+)</name>
        <dbReference type="ChEBI" id="CHEBI:29105"/>
        <note>catalytic</note>
    </ligand>
</feature>
<feature type="binding site" evidence="6">
    <location>
        <position position="99"/>
    </location>
    <ligand>
        <name>Zn(2+)</name>
        <dbReference type="ChEBI" id="CHEBI:29105"/>
        <note>catalytic</note>
    </ligand>
</feature>
<dbReference type="InterPro" id="IPR016193">
    <property type="entry name" value="Cytidine_deaminase-like"/>
</dbReference>
<organism evidence="8">
    <name type="scientific">uncultured Rubrobacteraceae bacterium</name>
    <dbReference type="NCBI Taxonomy" id="349277"/>
    <lineage>
        <taxon>Bacteria</taxon>
        <taxon>Bacillati</taxon>
        <taxon>Actinomycetota</taxon>
        <taxon>Rubrobacteria</taxon>
        <taxon>Rubrobacterales</taxon>
        <taxon>Rubrobacteraceae</taxon>
        <taxon>environmental samples</taxon>
    </lineage>
</organism>
<comment type="function">
    <text evidence="6">Catalyzes the deamination of adenosine to inosine at the wobble position 34 of tRNA(Arg2).</text>
</comment>
<dbReference type="Gene3D" id="3.40.140.10">
    <property type="entry name" value="Cytidine Deaminase, domain 2"/>
    <property type="match status" value="1"/>
</dbReference>
<comment type="cofactor">
    <cofactor evidence="6">
        <name>Zn(2+)</name>
        <dbReference type="ChEBI" id="CHEBI:29105"/>
    </cofactor>
    <text evidence="6">Binds 1 zinc ion per subunit.</text>
</comment>
<feature type="active site" description="Proton donor" evidence="6">
    <location>
        <position position="68"/>
    </location>
</feature>
<keyword evidence="1 6" id="KW-0819">tRNA processing</keyword>
<dbReference type="EC" id="3.5.4.33" evidence="6"/>
<accession>A0A6J4RHQ7</accession>
<evidence type="ECO:0000313" key="8">
    <source>
        <dbReference type="EMBL" id="CAA9473055.1"/>
    </source>
</evidence>
<evidence type="ECO:0000256" key="3">
    <source>
        <dbReference type="ARBA" id="ARBA00022801"/>
    </source>
</evidence>
<name>A0A6J4RHQ7_9ACTN</name>
<evidence type="ECO:0000259" key="7">
    <source>
        <dbReference type="PROSITE" id="PS51747"/>
    </source>
</evidence>
<evidence type="ECO:0000256" key="4">
    <source>
        <dbReference type="ARBA" id="ARBA00022833"/>
    </source>
</evidence>
<evidence type="ECO:0000256" key="1">
    <source>
        <dbReference type="ARBA" id="ARBA00022694"/>
    </source>
</evidence>
<feature type="binding site" evidence="6">
    <location>
        <position position="96"/>
    </location>
    <ligand>
        <name>Zn(2+)</name>
        <dbReference type="ChEBI" id="CHEBI:29105"/>
        <note>catalytic</note>
    </ligand>
</feature>
<keyword evidence="2 6" id="KW-0479">Metal-binding</keyword>
<sequence>MIGAVPAETRRPHEDTDLAMMRRALLAAEEAAGRGEVPVGAVVARGEEILAVAANEREATGDPTAHAELLAIREAAKALGGWRLSGCTLYATLEPCPMCAGAAHAARLDRLVYATPDPKAGYAGTLHDTPADRRLNHTFAVQTGLLEREATELLKTFFKNRRKRPREAPQRPHPTA</sequence>
<dbReference type="HAMAP" id="MF_00972">
    <property type="entry name" value="tRNA_aden_deaminase"/>
    <property type="match status" value="1"/>
</dbReference>
<dbReference type="CDD" id="cd01285">
    <property type="entry name" value="nucleoside_deaminase"/>
    <property type="match status" value="1"/>
</dbReference>
<dbReference type="InterPro" id="IPR028883">
    <property type="entry name" value="tRNA_aden_deaminase"/>
</dbReference>
<comment type="similarity">
    <text evidence="6">Belongs to the cytidine and deoxycytidylate deaminase family.</text>
</comment>
<feature type="domain" description="CMP/dCMP-type deaminase" evidence="7">
    <location>
        <begin position="15"/>
        <end position="142"/>
    </location>
</feature>
<keyword evidence="3 6" id="KW-0378">Hydrolase</keyword>
<evidence type="ECO:0000256" key="6">
    <source>
        <dbReference type="HAMAP-Rule" id="MF_00972"/>
    </source>
</evidence>
<dbReference type="EMBL" id="CADCVH010000108">
    <property type="protein sequence ID" value="CAA9473055.1"/>
    <property type="molecule type" value="Genomic_DNA"/>
</dbReference>
<dbReference type="InterPro" id="IPR002125">
    <property type="entry name" value="CMP_dCMP_dom"/>
</dbReference>
<proteinExistence type="inferred from homology"/>
<dbReference type="PANTHER" id="PTHR11079">
    <property type="entry name" value="CYTOSINE DEAMINASE FAMILY MEMBER"/>
    <property type="match status" value="1"/>
</dbReference>
<dbReference type="PROSITE" id="PS51747">
    <property type="entry name" value="CYT_DCMP_DEAMINASES_2"/>
    <property type="match status" value="1"/>
</dbReference>
<dbReference type="GO" id="GO:0002100">
    <property type="term" value="P:tRNA wobble adenosine to inosine editing"/>
    <property type="evidence" value="ECO:0007669"/>
    <property type="project" value="UniProtKB-UniRule"/>
</dbReference>
<evidence type="ECO:0000256" key="5">
    <source>
        <dbReference type="ARBA" id="ARBA00048045"/>
    </source>
</evidence>
<dbReference type="AlphaFoldDB" id="A0A6J4RHQ7"/>
<evidence type="ECO:0000256" key="2">
    <source>
        <dbReference type="ARBA" id="ARBA00022723"/>
    </source>
</evidence>
<comment type="catalytic activity">
    <reaction evidence="5 6">
        <text>adenosine(34) in tRNA + H2O + H(+) = inosine(34) in tRNA + NH4(+)</text>
        <dbReference type="Rhea" id="RHEA:43168"/>
        <dbReference type="Rhea" id="RHEA-COMP:10373"/>
        <dbReference type="Rhea" id="RHEA-COMP:10374"/>
        <dbReference type="ChEBI" id="CHEBI:15377"/>
        <dbReference type="ChEBI" id="CHEBI:15378"/>
        <dbReference type="ChEBI" id="CHEBI:28938"/>
        <dbReference type="ChEBI" id="CHEBI:74411"/>
        <dbReference type="ChEBI" id="CHEBI:82852"/>
        <dbReference type="EC" id="3.5.4.33"/>
    </reaction>
</comment>
<comment type="subunit">
    <text evidence="6">Homodimer.</text>
</comment>
<gene>
    <name evidence="6" type="primary">tadA</name>
    <name evidence="8" type="ORF">AVDCRST_MAG02-4229</name>
</gene>
<protein>
    <recommendedName>
        <fullName evidence="6">tRNA-specific adenosine deaminase</fullName>
        <ecNumber evidence="6">3.5.4.33</ecNumber>
    </recommendedName>
</protein>
<dbReference type="Pfam" id="PF00383">
    <property type="entry name" value="dCMP_cyt_deam_1"/>
    <property type="match status" value="1"/>
</dbReference>
<dbReference type="GO" id="GO:0052717">
    <property type="term" value="F:tRNA-specific adenosine-34 deaminase activity"/>
    <property type="evidence" value="ECO:0007669"/>
    <property type="project" value="UniProtKB-UniRule"/>
</dbReference>
<dbReference type="SUPFAM" id="SSF53927">
    <property type="entry name" value="Cytidine deaminase-like"/>
    <property type="match status" value="1"/>
</dbReference>
<dbReference type="GO" id="GO:0008270">
    <property type="term" value="F:zinc ion binding"/>
    <property type="evidence" value="ECO:0007669"/>
    <property type="project" value="UniProtKB-UniRule"/>
</dbReference>
<keyword evidence="4 6" id="KW-0862">Zinc</keyword>